<comment type="subcellular location">
    <subcellularLocation>
        <location evidence="1">Membrane</location>
        <topology evidence="1">Multi-pass membrane protein</topology>
    </subcellularLocation>
</comment>
<evidence type="ECO:0000313" key="10">
    <source>
        <dbReference type="EMBL" id="KAK5994504.1"/>
    </source>
</evidence>
<evidence type="ECO:0000256" key="5">
    <source>
        <dbReference type="ARBA" id="ARBA00023136"/>
    </source>
</evidence>
<evidence type="ECO:0000256" key="3">
    <source>
        <dbReference type="ARBA" id="ARBA00022692"/>
    </source>
</evidence>
<feature type="region of interest" description="Disordered" evidence="7">
    <location>
        <begin position="1"/>
        <end position="35"/>
    </location>
</feature>
<feature type="compositionally biased region" description="Polar residues" evidence="7">
    <location>
        <begin position="132"/>
        <end position="146"/>
    </location>
</feature>
<evidence type="ECO:0000256" key="8">
    <source>
        <dbReference type="SAM" id="Phobius"/>
    </source>
</evidence>
<feature type="transmembrane region" description="Helical" evidence="8">
    <location>
        <begin position="833"/>
        <end position="849"/>
    </location>
</feature>
<feature type="transmembrane region" description="Helical" evidence="8">
    <location>
        <begin position="1123"/>
        <end position="1146"/>
    </location>
</feature>
<feature type="compositionally biased region" description="Basic and acidic residues" evidence="7">
    <location>
        <begin position="21"/>
        <end position="32"/>
    </location>
</feature>
<accession>A0ABR0SR31</accession>
<dbReference type="PROSITE" id="PS50850">
    <property type="entry name" value="MFS"/>
    <property type="match status" value="1"/>
</dbReference>
<keyword evidence="3 8" id="KW-0812">Transmembrane</keyword>
<dbReference type="Pfam" id="PF00083">
    <property type="entry name" value="Sugar_tr"/>
    <property type="match status" value="1"/>
</dbReference>
<dbReference type="SUPFAM" id="SSF103473">
    <property type="entry name" value="MFS general substrate transporter"/>
    <property type="match status" value="1"/>
</dbReference>
<dbReference type="Gene3D" id="1.20.1250.20">
    <property type="entry name" value="MFS general substrate transporter like domains"/>
    <property type="match status" value="1"/>
</dbReference>
<dbReference type="CDD" id="cd12148">
    <property type="entry name" value="fungal_TF_MHR"/>
    <property type="match status" value="1"/>
</dbReference>
<comment type="similarity">
    <text evidence="2">Belongs to the major facilitator superfamily. Sugar transporter (TC 2.A.1.1) family.</text>
</comment>
<feature type="transmembrane region" description="Helical" evidence="8">
    <location>
        <begin position="855"/>
        <end position="876"/>
    </location>
</feature>
<gene>
    <name evidence="10" type="ORF">PT974_04981</name>
</gene>
<keyword evidence="6" id="KW-0539">Nucleus</keyword>
<feature type="compositionally biased region" description="Polar residues" evidence="7">
    <location>
        <begin position="1245"/>
        <end position="1254"/>
    </location>
</feature>
<dbReference type="PROSITE" id="PS00216">
    <property type="entry name" value="SUGAR_TRANSPORT_1"/>
    <property type="match status" value="1"/>
</dbReference>
<dbReference type="EMBL" id="JAVFKD010000010">
    <property type="protein sequence ID" value="KAK5994504.1"/>
    <property type="molecule type" value="Genomic_DNA"/>
</dbReference>
<feature type="transmembrane region" description="Helical" evidence="8">
    <location>
        <begin position="1189"/>
        <end position="1210"/>
    </location>
</feature>
<dbReference type="Proteomes" id="UP001338125">
    <property type="component" value="Unassembled WGS sequence"/>
</dbReference>
<feature type="transmembrane region" description="Helical" evidence="8">
    <location>
        <begin position="803"/>
        <end position="821"/>
    </location>
</feature>
<feature type="region of interest" description="Disordered" evidence="7">
    <location>
        <begin position="1236"/>
        <end position="1265"/>
    </location>
</feature>
<keyword evidence="5 8" id="KW-0472">Membrane</keyword>
<feature type="transmembrane region" description="Helical" evidence="8">
    <location>
        <begin position="888"/>
        <end position="911"/>
    </location>
</feature>
<dbReference type="InterPro" id="IPR005829">
    <property type="entry name" value="Sugar_transporter_CS"/>
</dbReference>
<evidence type="ECO:0000256" key="7">
    <source>
        <dbReference type="SAM" id="MobiDB-lite"/>
    </source>
</evidence>
<keyword evidence="4 8" id="KW-1133">Transmembrane helix</keyword>
<organism evidence="10 11">
    <name type="scientific">Cladobotryum mycophilum</name>
    <dbReference type="NCBI Taxonomy" id="491253"/>
    <lineage>
        <taxon>Eukaryota</taxon>
        <taxon>Fungi</taxon>
        <taxon>Dikarya</taxon>
        <taxon>Ascomycota</taxon>
        <taxon>Pezizomycotina</taxon>
        <taxon>Sordariomycetes</taxon>
        <taxon>Hypocreomycetidae</taxon>
        <taxon>Hypocreales</taxon>
        <taxon>Hypocreaceae</taxon>
        <taxon>Cladobotryum</taxon>
    </lineage>
</organism>
<dbReference type="InterPro" id="IPR036259">
    <property type="entry name" value="MFS_trans_sf"/>
</dbReference>
<keyword evidence="11" id="KW-1185">Reference proteome</keyword>
<feature type="transmembrane region" description="Helical" evidence="8">
    <location>
        <begin position="1166"/>
        <end position="1183"/>
    </location>
</feature>
<dbReference type="InterPro" id="IPR050360">
    <property type="entry name" value="MFS_Sugar_Transporters"/>
</dbReference>
<dbReference type="SMART" id="SM00906">
    <property type="entry name" value="Fungal_trans"/>
    <property type="match status" value="1"/>
</dbReference>
<dbReference type="PANTHER" id="PTHR48022:SF59">
    <property type="entry name" value="MAJOR FACILITATOR SUPERFAMILY (MFS) PROFILE DOMAIN-CONTAINING PROTEIN"/>
    <property type="match status" value="1"/>
</dbReference>
<evidence type="ECO:0000256" key="2">
    <source>
        <dbReference type="ARBA" id="ARBA00010992"/>
    </source>
</evidence>
<evidence type="ECO:0000256" key="1">
    <source>
        <dbReference type="ARBA" id="ARBA00004141"/>
    </source>
</evidence>
<evidence type="ECO:0000256" key="6">
    <source>
        <dbReference type="ARBA" id="ARBA00023242"/>
    </source>
</evidence>
<feature type="transmembrane region" description="Helical" evidence="8">
    <location>
        <begin position="923"/>
        <end position="945"/>
    </location>
</feature>
<feature type="domain" description="Major facilitator superfamily (MFS) profile" evidence="9">
    <location>
        <begin position="758"/>
        <end position="1214"/>
    </location>
</feature>
<comment type="caution">
    <text evidence="10">The sequence shown here is derived from an EMBL/GenBank/DDBJ whole genome shotgun (WGS) entry which is preliminary data.</text>
</comment>
<dbReference type="PANTHER" id="PTHR48022">
    <property type="entry name" value="PLASTIDIC GLUCOSE TRANSPORTER 4"/>
    <property type="match status" value="1"/>
</dbReference>
<dbReference type="InterPro" id="IPR020846">
    <property type="entry name" value="MFS_dom"/>
</dbReference>
<dbReference type="InterPro" id="IPR007219">
    <property type="entry name" value="XnlR_reg_dom"/>
</dbReference>
<proteinExistence type="inferred from homology"/>
<evidence type="ECO:0000256" key="4">
    <source>
        <dbReference type="ARBA" id="ARBA00022989"/>
    </source>
</evidence>
<name>A0ABR0SR31_9HYPO</name>
<feature type="region of interest" description="Disordered" evidence="7">
    <location>
        <begin position="118"/>
        <end position="157"/>
    </location>
</feature>
<protein>
    <submittedName>
        <fullName evidence="10">Quinate permease-like protein</fullName>
    </submittedName>
</protein>
<reference evidence="10 11" key="1">
    <citation type="submission" date="2024-01" db="EMBL/GenBank/DDBJ databases">
        <title>Complete genome of Cladobotryum mycophilum ATHUM6906.</title>
        <authorList>
            <person name="Christinaki A.C."/>
            <person name="Myridakis A.I."/>
            <person name="Kouvelis V.N."/>
        </authorList>
    </citation>
    <scope>NUCLEOTIDE SEQUENCE [LARGE SCALE GENOMIC DNA]</scope>
    <source>
        <strain evidence="10 11">ATHUM6906</strain>
    </source>
</reference>
<sequence length="1265" mass="140828">MDCQDSPRPSKRCRTQASQKRRADANSSDNRRTGNACRRCKNCVFDVAADGIPRGAAYIADLEAQVHFLRAELRAANLRLQPLGDGSPENPGTLETLGIEHRCSGEDEMTLVEILRGSNATQSGSDPYESGSLKSTRLNEGQSTASPPEKLQQPLERPLHIRQKAFEAILDSKSDITIFNFLQSGPSTARVDAGNALPELPSGQVADHLVEMAYLYTQARYCIVDWVRLHQWHQQREAICSASAEDDVESQIGAYFIWIIYAIGAQLVPNSEHLSTGYYAHALNYLPLVLAQQNMVALQGILTLAQYHFRAPGGPSLWHLVGVAVRLCIELRYHRKVQKSIMSQDLDPYTIELQKRFFWCVYCFDRMLAMILKRPFGIQDFDIDVELPIDVDVTCVDQEKLRDLQTGQAAGEIFFEEGTAKTMTAALHHLQIYRLRSSIITRFTGPRALPPSYDVMELFSDLAEWRQRAPRRHSASTLLPQPSDTQIEATYFDATLLLVRIILAQLSVDPALLLKCAELSADACKNTRTLSLSPQTHSSPIIVYNCFRCGITLLQCLTVQPTILSLRDIHKALSSCSSALTIYTQKVTIATPFLQLFEKLSDRFLRDSEAPEGPHSDMNTLRSILQTIASSGPSETLELFHTLLDEPNQQDPQTSLSMAETLTAGDVMHPDFLWGMDSMSTLGMDLLMPYEMVSDIPLKILPFRAWPISGLQATITSHERVGTMGLKRILDQSALFTYARAIKAAPREVIFNRTLLLTSLLYALSALPLTWDQGSAAVLGSLPSFQNHFGISSGTDPKAIRNFVSLVGVGDFIGAGLSFFVNDRIGRLWSYRLYVTIWIVGQIIAIFANNLATLYAARIICGLGIGALLVTGPISIVEIAPPEIRGLLTSWFTVVMGLAHGVSTFCVYGVYNNPSLQGIRLQYQVVWFAPCIFMGFCIVASFFLCESPRWLFLVNREEEATKILVKIRGLPLDDPRVQSELKDIRDSVRNEADVHGDVNRAPGVFAVIKETFTVPSNLRRVQQVLILYSLPQLSGANSISSYFVPILKIIGSAGDTSRNLFLSGMYTMSKFFFALIASFFFVDALGRRKSLFVGITCQMLSDLYMGLYVRAQQKGHVPDAASQTALAAVFIQAFGYSIGLLTLPYVFAGELWPTRIRSFGAAMSQCFHRLFIYAMSFGLPSLLESTDNWGAFLFFSGWCFLSLLYVFLVIPEVAGLSVEELDRLFTGPWFNAYKRRKQVPPGPTDSENGNNLTHRQSKVSVEERD</sequence>
<dbReference type="Pfam" id="PF04082">
    <property type="entry name" value="Fungal_trans"/>
    <property type="match status" value="1"/>
</dbReference>
<dbReference type="InterPro" id="IPR005828">
    <property type="entry name" value="MFS_sugar_transport-like"/>
</dbReference>
<evidence type="ECO:0000259" key="9">
    <source>
        <dbReference type="PROSITE" id="PS50850"/>
    </source>
</evidence>
<evidence type="ECO:0000313" key="11">
    <source>
        <dbReference type="Proteomes" id="UP001338125"/>
    </source>
</evidence>
<feature type="transmembrane region" description="Helical" evidence="8">
    <location>
        <begin position="1064"/>
        <end position="1084"/>
    </location>
</feature>